<comment type="subcellular location">
    <subcellularLocation>
        <location evidence="1">Membrane</location>
        <topology evidence="1">Multi-pass membrane protein</topology>
    </subcellularLocation>
</comment>
<keyword evidence="3" id="KW-0813">Transport</keyword>
<comment type="caution">
    <text evidence="10">The sequence shown here is derived from an EMBL/GenBank/DDBJ whole genome shotgun (WGS) entry which is preliminary data.</text>
</comment>
<feature type="transmembrane region" description="Helical" evidence="8">
    <location>
        <begin position="422"/>
        <end position="439"/>
    </location>
</feature>
<feature type="transmembrane region" description="Helical" evidence="8">
    <location>
        <begin position="229"/>
        <end position="252"/>
    </location>
</feature>
<comment type="similarity">
    <text evidence="2">Belongs to the major facilitator superfamily. Sugar transporter (TC 2.A.1.1) family.</text>
</comment>
<dbReference type="InParanoid" id="A0A1Y1UC76"/>
<dbReference type="OrthoDB" id="6133115at2759"/>
<evidence type="ECO:0000256" key="8">
    <source>
        <dbReference type="SAM" id="Phobius"/>
    </source>
</evidence>
<keyword evidence="5 8" id="KW-1133">Transmembrane helix</keyword>
<keyword evidence="6 8" id="KW-0472">Membrane</keyword>
<evidence type="ECO:0000256" key="1">
    <source>
        <dbReference type="ARBA" id="ARBA00004141"/>
    </source>
</evidence>
<dbReference type="EMBL" id="NBSH01000012">
    <property type="protein sequence ID" value="ORX35137.1"/>
    <property type="molecule type" value="Genomic_DNA"/>
</dbReference>
<feature type="transmembrane region" description="Helical" evidence="8">
    <location>
        <begin position="365"/>
        <end position="383"/>
    </location>
</feature>
<feature type="compositionally biased region" description="Basic and acidic residues" evidence="7">
    <location>
        <begin position="1"/>
        <end position="32"/>
    </location>
</feature>
<evidence type="ECO:0000256" key="5">
    <source>
        <dbReference type="ARBA" id="ARBA00022989"/>
    </source>
</evidence>
<dbReference type="PROSITE" id="PS50850">
    <property type="entry name" value="MFS"/>
    <property type="match status" value="1"/>
</dbReference>
<protein>
    <submittedName>
        <fullName evidence="10">And other transporter-domain-containing protein</fullName>
    </submittedName>
</protein>
<dbReference type="GO" id="GO:0016020">
    <property type="term" value="C:membrane"/>
    <property type="evidence" value="ECO:0007669"/>
    <property type="project" value="UniProtKB-SubCell"/>
</dbReference>
<feature type="transmembrane region" description="Helical" evidence="8">
    <location>
        <begin position="390"/>
        <end position="410"/>
    </location>
</feature>
<feature type="transmembrane region" description="Helical" evidence="8">
    <location>
        <begin position="168"/>
        <end position="188"/>
    </location>
</feature>
<dbReference type="FunFam" id="1.20.1250.20:FF:000134">
    <property type="entry name" value="MFS sugar transporter protein"/>
    <property type="match status" value="1"/>
</dbReference>
<evidence type="ECO:0000313" key="11">
    <source>
        <dbReference type="Proteomes" id="UP000193218"/>
    </source>
</evidence>
<dbReference type="PANTHER" id="PTHR48022">
    <property type="entry name" value="PLASTIDIC GLUCOSE TRANSPORTER 4"/>
    <property type="match status" value="1"/>
</dbReference>
<evidence type="ECO:0000256" key="6">
    <source>
        <dbReference type="ARBA" id="ARBA00023136"/>
    </source>
</evidence>
<dbReference type="PANTHER" id="PTHR48022:SF79">
    <property type="entry name" value="LACTOSE PERMEASE, PUTATIVE (AFU_ORTHOLOGUE AFUA_6G01860)-RELATED"/>
    <property type="match status" value="1"/>
</dbReference>
<feature type="transmembrane region" description="Helical" evidence="8">
    <location>
        <begin position="323"/>
        <end position="345"/>
    </location>
</feature>
<keyword evidence="11" id="KW-1185">Reference proteome</keyword>
<evidence type="ECO:0000259" key="9">
    <source>
        <dbReference type="PROSITE" id="PS50850"/>
    </source>
</evidence>
<dbReference type="Proteomes" id="UP000193218">
    <property type="component" value="Unassembled WGS sequence"/>
</dbReference>
<evidence type="ECO:0000256" key="7">
    <source>
        <dbReference type="SAM" id="MobiDB-lite"/>
    </source>
</evidence>
<evidence type="ECO:0000256" key="4">
    <source>
        <dbReference type="ARBA" id="ARBA00022692"/>
    </source>
</evidence>
<dbReference type="Gene3D" id="1.20.1250.20">
    <property type="entry name" value="MFS general substrate transporter like domains"/>
    <property type="match status" value="1"/>
</dbReference>
<accession>A0A1Y1UC76</accession>
<dbReference type="PROSITE" id="PS00216">
    <property type="entry name" value="SUGAR_TRANSPORT_1"/>
    <property type="match status" value="1"/>
</dbReference>
<dbReference type="InterPro" id="IPR005828">
    <property type="entry name" value="MFS_sugar_transport-like"/>
</dbReference>
<sequence>MSGTEIKYERDQGEDISRATDDSKFGGPQHDEDPLDILEVSGLEARQTALELAMQADPGPDWKDWRFIKYCLICALIFMAPGDWGFDGTVVGSINSMEQYQSYFDLAGEASTKTGVVLGIGAAGTIISFVPSYVVPDRYGRRWAMSLGNIPSIISAFMSGFAPNYHTLLAARIIGGLGFQGAAPAAYLAEITPPKYRGRVIGAFDSMYYIGQIIATGICIPFGRGTSNWAWRVPFCLQAAPLLVLMAGILFCPESPRWLYAHGQEEKALRILADLHSRDGDINSPLVQLEMQEIRAQISQDGADTRWWDFRSLFNTRANTYRFLLGVVNLVWSQFAGNGLVTNWLPELIRQAGITDTNRQRQLTFANAVTSFAGAMTGVAIVDHVGRRGLMLWAAASCGIGMAICAGLLSDTGPKTLMRTNASIAFIMLFMVCFSIGWTPLQQLYPTEVLSYENRQKGNALRSMISILINSPALLTHIQWKTYIIFVVLNAIGFVLIYVFAVETKQLSLEDLDEVFESRNPKKTSLVLVKQAKRNARQSNVAAAAAA</sequence>
<feature type="transmembrane region" description="Helical" evidence="8">
    <location>
        <begin position="200"/>
        <end position="223"/>
    </location>
</feature>
<gene>
    <name evidence="10" type="ORF">BD324DRAFT_582477</name>
</gene>
<evidence type="ECO:0000256" key="3">
    <source>
        <dbReference type="ARBA" id="ARBA00022448"/>
    </source>
</evidence>
<reference evidence="10 11" key="1">
    <citation type="submission" date="2017-03" db="EMBL/GenBank/DDBJ databases">
        <title>Widespread Adenine N6-methylation of Active Genes in Fungi.</title>
        <authorList>
            <consortium name="DOE Joint Genome Institute"/>
            <person name="Mondo S.J."/>
            <person name="Dannebaum R.O."/>
            <person name="Kuo R.C."/>
            <person name="Louie K.B."/>
            <person name="Bewick A.J."/>
            <person name="Labutti K."/>
            <person name="Haridas S."/>
            <person name="Kuo A."/>
            <person name="Salamov A."/>
            <person name="Ahrendt S.R."/>
            <person name="Lau R."/>
            <person name="Bowen B.P."/>
            <person name="Lipzen A."/>
            <person name="Sullivan W."/>
            <person name="Andreopoulos W.B."/>
            <person name="Clum A."/>
            <person name="Lindquist E."/>
            <person name="Daum C."/>
            <person name="Northen T.R."/>
            <person name="Ramamoorthy G."/>
            <person name="Schmitz R.J."/>
            <person name="Gryganskyi A."/>
            <person name="Culley D."/>
            <person name="Magnuson J."/>
            <person name="James T.Y."/>
            <person name="O'Malley M.A."/>
            <person name="Stajich J.E."/>
            <person name="Spatafora J.W."/>
            <person name="Visel A."/>
            <person name="Grigoriev I.V."/>
        </authorList>
    </citation>
    <scope>NUCLEOTIDE SEQUENCE [LARGE SCALE GENOMIC DNA]</scope>
    <source>
        <strain evidence="10 11">NRRL Y-17943</strain>
    </source>
</reference>
<dbReference type="InterPro" id="IPR005829">
    <property type="entry name" value="Sugar_transporter_CS"/>
</dbReference>
<dbReference type="GO" id="GO:0005351">
    <property type="term" value="F:carbohydrate:proton symporter activity"/>
    <property type="evidence" value="ECO:0007669"/>
    <property type="project" value="TreeGrafter"/>
</dbReference>
<dbReference type="RefSeq" id="XP_021869353.1">
    <property type="nucleotide sequence ID" value="XM_022013560.1"/>
</dbReference>
<dbReference type="Pfam" id="PF00083">
    <property type="entry name" value="Sugar_tr"/>
    <property type="match status" value="1"/>
</dbReference>
<dbReference type="InterPro" id="IPR050360">
    <property type="entry name" value="MFS_Sugar_Transporters"/>
</dbReference>
<evidence type="ECO:0000256" key="2">
    <source>
        <dbReference type="ARBA" id="ARBA00010992"/>
    </source>
</evidence>
<dbReference type="InterPro" id="IPR036259">
    <property type="entry name" value="MFS_trans_sf"/>
</dbReference>
<dbReference type="GeneID" id="33555368"/>
<feature type="domain" description="Major facilitator superfamily (MFS) profile" evidence="9">
    <location>
        <begin position="73"/>
        <end position="505"/>
    </location>
</feature>
<proteinExistence type="inferred from homology"/>
<organism evidence="10 11">
    <name type="scientific">Kockovaella imperatae</name>
    <dbReference type="NCBI Taxonomy" id="4999"/>
    <lineage>
        <taxon>Eukaryota</taxon>
        <taxon>Fungi</taxon>
        <taxon>Dikarya</taxon>
        <taxon>Basidiomycota</taxon>
        <taxon>Agaricomycotina</taxon>
        <taxon>Tremellomycetes</taxon>
        <taxon>Tremellales</taxon>
        <taxon>Cuniculitremaceae</taxon>
        <taxon>Kockovaella</taxon>
    </lineage>
</organism>
<dbReference type="SUPFAM" id="SSF103473">
    <property type="entry name" value="MFS general substrate transporter"/>
    <property type="match status" value="1"/>
</dbReference>
<feature type="region of interest" description="Disordered" evidence="7">
    <location>
        <begin position="1"/>
        <end position="33"/>
    </location>
</feature>
<feature type="transmembrane region" description="Helical" evidence="8">
    <location>
        <begin position="67"/>
        <end position="86"/>
    </location>
</feature>
<keyword evidence="4 8" id="KW-0812">Transmembrane</keyword>
<name>A0A1Y1UC76_9TREE</name>
<evidence type="ECO:0000313" key="10">
    <source>
        <dbReference type="EMBL" id="ORX35137.1"/>
    </source>
</evidence>
<feature type="transmembrane region" description="Helical" evidence="8">
    <location>
        <begin position="116"/>
        <end position="136"/>
    </location>
</feature>
<dbReference type="AlphaFoldDB" id="A0A1Y1UC76"/>
<dbReference type="InterPro" id="IPR020846">
    <property type="entry name" value="MFS_dom"/>
</dbReference>
<feature type="transmembrane region" description="Helical" evidence="8">
    <location>
        <begin position="484"/>
        <end position="502"/>
    </location>
</feature>